<dbReference type="PROSITE" id="PS00135">
    <property type="entry name" value="TRYPSIN_SER"/>
    <property type="match status" value="1"/>
</dbReference>
<keyword evidence="4" id="KW-0732">Signal</keyword>
<evidence type="ECO:0000313" key="6">
    <source>
        <dbReference type="EMBL" id="LAB66160.1"/>
    </source>
</evidence>
<dbReference type="Gene3D" id="2.40.10.10">
    <property type="entry name" value="Trypsin-like serine proteases"/>
    <property type="match status" value="1"/>
</dbReference>
<dbReference type="PROSITE" id="PS00134">
    <property type="entry name" value="TRYPSIN_HIS"/>
    <property type="match status" value="1"/>
</dbReference>
<dbReference type="InterPro" id="IPR043504">
    <property type="entry name" value="Peptidase_S1_PA_chymotrypsin"/>
</dbReference>
<organism evidence="6">
    <name type="scientific">Hirondellea gigas</name>
    <dbReference type="NCBI Taxonomy" id="1518452"/>
    <lineage>
        <taxon>Eukaryota</taxon>
        <taxon>Metazoa</taxon>
        <taxon>Ecdysozoa</taxon>
        <taxon>Arthropoda</taxon>
        <taxon>Crustacea</taxon>
        <taxon>Multicrustacea</taxon>
        <taxon>Malacostraca</taxon>
        <taxon>Eumalacostraca</taxon>
        <taxon>Peracarida</taxon>
        <taxon>Amphipoda</taxon>
        <taxon>Amphilochidea</taxon>
        <taxon>Lysianassida</taxon>
        <taxon>Lysianassidira</taxon>
        <taxon>Lysianassoidea</taxon>
        <taxon>Lysianassidae</taxon>
        <taxon>Hirondellea</taxon>
    </lineage>
</organism>
<keyword evidence="3" id="KW-0720">Serine protease</keyword>
<dbReference type="GO" id="GO:0004252">
    <property type="term" value="F:serine-type endopeptidase activity"/>
    <property type="evidence" value="ECO:0007669"/>
    <property type="project" value="InterPro"/>
</dbReference>
<feature type="domain" description="Peptidase S1" evidence="5">
    <location>
        <begin position="118"/>
        <end position="394"/>
    </location>
</feature>
<evidence type="ECO:0000256" key="2">
    <source>
        <dbReference type="ARBA" id="ARBA00024195"/>
    </source>
</evidence>
<dbReference type="AlphaFoldDB" id="A0A2P2HWZ8"/>
<keyword evidence="3" id="KW-0378">Hydrolase</keyword>
<feature type="chain" id="PRO_5015114302" evidence="4">
    <location>
        <begin position="24"/>
        <end position="401"/>
    </location>
</feature>
<dbReference type="EMBL" id="IACF01000381">
    <property type="protein sequence ID" value="LAB66160.1"/>
    <property type="molecule type" value="mRNA"/>
</dbReference>
<dbReference type="Pfam" id="PF00089">
    <property type="entry name" value="Trypsin"/>
    <property type="match status" value="2"/>
</dbReference>
<sequence>MYAAVKYLLWSTTLLFCCSLTLSKVLKSELGPGESCQFPDGVVGRCEELDACHSSGGVLRRNATIVLCTSAPEGEIYVCCRRPRLLAHKMCQAWVPYWTREASTLGENRSCVIERNLIHGGEDAQLGEFPNMVAVGVGEPVTWNCGGSLITPLYVLTAAHCLKKRHDNMVRWVGLGEHVIYTINRDLLPRLDLGIPSGLAGREEMINNLQDQETVPVEQLIEVEKYFKYPEYQQRYHDIGLLQLRTPAALTRRVLPSCLPSVGLTRRDSVFTVAGWGITRYGDFQDNETPRKLLKVQIKNIDLNRCWHTEFAKLPGKPPYGLTTDMICAGDEGKDSCQGDSGGPLMLDPPSSQMGGTCDPREVVGVVSFGYGCARAGMYTRVSAYLDWITGIIAPQMLPDV</sequence>
<dbReference type="InterPro" id="IPR018114">
    <property type="entry name" value="TRYPSIN_HIS"/>
</dbReference>
<dbReference type="SUPFAM" id="SSF50494">
    <property type="entry name" value="Trypsin-like serine proteases"/>
    <property type="match status" value="1"/>
</dbReference>
<dbReference type="InterPro" id="IPR001254">
    <property type="entry name" value="Trypsin_dom"/>
</dbReference>
<protein>
    <submittedName>
        <fullName evidence="6">Proproteinase E-like</fullName>
    </submittedName>
</protein>
<keyword evidence="3" id="KW-0645">Protease</keyword>
<feature type="signal peptide" evidence="4">
    <location>
        <begin position="1"/>
        <end position="23"/>
    </location>
</feature>
<dbReference type="PRINTS" id="PR00722">
    <property type="entry name" value="CHYMOTRYPSIN"/>
</dbReference>
<name>A0A2P2HWZ8_9CRUS</name>
<evidence type="ECO:0000256" key="4">
    <source>
        <dbReference type="SAM" id="SignalP"/>
    </source>
</evidence>
<dbReference type="PROSITE" id="PS50240">
    <property type="entry name" value="TRYPSIN_DOM"/>
    <property type="match status" value="1"/>
</dbReference>
<dbReference type="SMART" id="SM00020">
    <property type="entry name" value="Tryp_SPc"/>
    <property type="match status" value="1"/>
</dbReference>
<evidence type="ECO:0000259" key="5">
    <source>
        <dbReference type="PROSITE" id="PS50240"/>
    </source>
</evidence>
<dbReference type="InterPro" id="IPR051487">
    <property type="entry name" value="Ser/Thr_Proteases_Immune/Dev"/>
</dbReference>
<keyword evidence="1" id="KW-1015">Disulfide bond</keyword>
<proteinExistence type="evidence at transcript level"/>
<comment type="similarity">
    <text evidence="2">Belongs to the peptidase S1 family. CLIP subfamily.</text>
</comment>
<dbReference type="InterPro" id="IPR001314">
    <property type="entry name" value="Peptidase_S1A"/>
</dbReference>
<dbReference type="CDD" id="cd00190">
    <property type="entry name" value="Tryp_SPc"/>
    <property type="match status" value="1"/>
</dbReference>
<accession>A0A2P2HWZ8</accession>
<dbReference type="InterPro" id="IPR009003">
    <property type="entry name" value="Peptidase_S1_PA"/>
</dbReference>
<dbReference type="PANTHER" id="PTHR24256">
    <property type="entry name" value="TRYPTASE-RELATED"/>
    <property type="match status" value="1"/>
</dbReference>
<dbReference type="GO" id="GO:0006508">
    <property type="term" value="P:proteolysis"/>
    <property type="evidence" value="ECO:0007669"/>
    <property type="project" value="UniProtKB-KW"/>
</dbReference>
<evidence type="ECO:0000256" key="3">
    <source>
        <dbReference type="RuleBase" id="RU363034"/>
    </source>
</evidence>
<reference evidence="6" key="1">
    <citation type="journal article" date="2018" name="Biosci. Biotechnol. Biochem.">
        <title>Polysaccharide hydrolase of the hadal zone amphipods Hirondellea gigas.</title>
        <authorList>
            <person name="Kobayashi H."/>
            <person name="Nagahama T."/>
            <person name="Arai W."/>
            <person name="Sasagawa Y."/>
            <person name="Umeda M."/>
            <person name="Hayashi T."/>
            <person name="Nikaido I."/>
            <person name="Watanabe H."/>
            <person name="Oguri K."/>
            <person name="Kitazato H."/>
            <person name="Fujioka K."/>
            <person name="Kido Y."/>
            <person name="Takami H."/>
        </authorList>
    </citation>
    <scope>NUCLEOTIDE SEQUENCE</scope>
    <source>
        <tissue evidence="6">Whole body</tissue>
    </source>
</reference>
<dbReference type="InterPro" id="IPR033116">
    <property type="entry name" value="TRYPSIN_SER"/>
</dbReference>
<evidence type="ECO:0000256" key="1">
    <source>
        <dbReference type="ARBA" id="ARBA00023157"/>
    </source>
</evidence>